<name>A0ABS0SF75_9HYPH</name>
<dbReference type="EMBL" id="JADGMQ010000012">
    <property type="protein sequence ID" value="MBI1621949.1"/>
    <property type="molecule type" value="Genomic_DNA"/>
</dbReference>
<evidence type="ECO:0000313" key="2">
    <source>
        <dbReference type="Proteomes" id="UP000601789"/>
    </source>
</evidence>
<accession>A0ABS0SF75</accession>
<evidence type="ECO:0000313" key="1">
    <source>
        <dbReference type="EMBL" id="MBI1621949.1"/>
    </source>
</evidence>
<reference evidence="1 2" key="1">
    <citation type="submission" date="2020-10" db="EMBL/GenBank/DDBJ databases">
        <title>Aquamicrobium zhengzhouensis sp. nov., a exopolysaccharide producing bacterium isolated from farmland soil.</title>
        <authorList>
            <person name="Wang X."/>
        </authorList>
    </citation>
    <scope>NUCLEOTIDE SEQUENCE [LARGE SCALE GENOMIC DNA]</scope>
    <source>
        <strain evidence="2">cd-1</strain>
    </source>
</reference>
<comment type="caution">
    <text evidence="1">The sequence shown here is derived from an EMBL/GenBank/DDBJ whole genome shotgun (WGS) entry which is preliminary data.</text>
</comment>
<proteinExistence type="predicted"/>
<dbReference type="Proteomes" id="UP000601789">
    <property type="component" value="Unassembled WGS sequence"/>
</dbReference>
<dbReference type="RefSeq" id="WP_198477491.1">
    <property type="nucleotide sequence ID" value="NZ_JADGMQ010000012.1"/>
</dbReference>
<protein>
    <submittedName>
        <fullName evidence="1">Uncharacterized protein</fullName>
    </submittedName>
</protein>
<organism evidence="1 2">
    <name type="scientific">Aquamicrobium zhengzhouense</name>
    <dbReference type="NCBI Taxonomy" id="2781738"/>
    <lineage>
        <taxon>Bacteria</taxon>
        <taxon>Pseudomonadati</taxon>
        <taxon>Pseudomonadota</taxon>
        <taxon>Alphaproteobacteria</taxon>
        <taxon>Hyphomicrobiales</taxon>
        <taxon>Phyllobacteriaceae</taxon>
        <taxon>Aquamicrobium</taxon>
    </lineage>
</organism>
<gene>
    <name evidence="1" type="ORF">IOD40_14910</name>
</gene>
<sequence length="61" mass="6876">MPQLVFFAVVGVVAYVGYRAFVREAERITARARRAEAEQRIGSHGTLIKDPVTGEYHLTRD</sequence>
<keyword evidence="2" id="KW-1185">Reference proteome</keyword>